<comment type="caution">
    <text evidence="1">The sequence shown here is derived from an EMBL/GenBank/DDBJ whole genome shotgun (WGS) entry which is preliminary data.</text>
</comment>
<dbReference type="EMBL" id="JAUIQD010000005">
    <property type="protein sequence ID" value="KAK3349518.1"/>
    <property type="molecule type" value="Genomic_DNA"/>
</dbReference>
<evidence type="ECO:0000313" key="1">
    <source>
        <dbReference type="EMBL" id="KAK3349518.1"/>
    </source>
</evidence>
<dbReference type="AlphaFoldDB" id="A0AAJ0HES7"/>
<accession>A0AAJ0HES7</accession>
<reference evidence="1" key="2">
    <citation type="submission" date="2023-06" db="EMBL/GenBank/DDBJ databases">
        <authorList>
            <consortium name="Lawrence Berkeley National Laboratory"/>
            <person name="Haridas S."/>
            <person name="Hensen N."/>
            <person name="Bonometti L."/>
            <person name="Westerberg I."/>
            <person name="Brannstrom I.O."/>
            <person name="Guillou S."/>
            <person name="Cros-Aarteil S."/>
            <person name="Calhoun S."/>
            <person name="Kuo A."/>
            <person name="Mondo S."/>
            <person name="Pangilinan J."/>
            <person name="Riley R."/>
            <person name="Labutti K."/>
            <person name="Andreopoulos B."/>
            <person name="Lipzen A."/>
            <person name="Chen C."/>
            <person name="Yanf M."/>
            <person name="Daum C."/>
            <person name="Ng V."/>
            <person name="Clum A."/>
            <person name="Steindorff A."/>
            <person name="Ohm R."/>
            <person name="Martin F."/>
            <person name="Silar P."/>
            <person name="Natvig D."/>
            <person name="Lalanne C."/>
            <person name="Gautier V."/>
            <person name="Ament-Velasquez S.L."/>
            <person name="Kruys A."/>
            <person name="Hutchinson M.I."/>
            <person name="Powell A.J."/>
            <person name="Barry K."/>
            <person name="Miller A.N."/>
            <person name="Grigoriev I.V."/>
            <person name="Debuchy R."/>
            <person name="Gladieux P."/>
            <person name="Thoren M.H."/>
            <person name="Johannesson H."/>
        </authorList>
    </citation>
    <scope>NUCLEOTIDE SEQUENCE</scope>
    <source>
        <strain evidence="1">CBS 955.72</strain>
    </source>
</reference>
<protein>
    <submittedName>
        <fullName evidence="1">Uncharacterized protein</fullName>
    </submittedName>
</protein>
<dbReference type="Proteomes" id="UP001275084">
    <property type="component" value="Unassembled WGS sequence"/>
</dbReference>
<reference evidence="1" key="1">
    <citation type="journal article" date="2023" name="Mol. Phylogenet. Evol.">
        <title>Genome-scale phylogeny and comparative genomics of the fungal order Sordariales.</title>
        <authorList>
            <person name="Hensen N."/>
            <person name="Bonometti L."/>
            <person name="Westerberg I."/>
            <person name="Brannstrom I.O."/>
            <person name="Guillou S."/>
            <person name="Cros-Aarteil S."/>
            <person name="Calhoun S."/>
            <person name="Haridas S."/>
            <person name="Kuo A."/>
            <person name="Mondo S."/>
            <person name="Pangilinan J."/>
            <person name="Riley R."/>
            <person name="LaButti K."/>
            <person name="Andreopoulos B."/>
            <person name="Lipzen A."/>
            <person name="Chen C."/>
            <person name="Yan M."/>
            <person name="Daum C."/>
            <person name="Ng V."/>
            <person name="Clum A."/>
            <person name="Steindorff A."/>
            <person name="Ohm R.A."/>
            <person name="Martin F."/>
            <person name="Silar P."/>
            <person name="Natvig D.O."/>
            <person name="Lalanne C."/>
            <person name="Gautier V."/>
            <person name="Ament-Velasquez S.L."/>
            <person name="Kruys A."/>
            <person name="Hutchinson M.I."/>
            <person name="Powell A.J."/>
            <person name="Barry K."/>
            <person name="Miller A.N."/>
            <person name="Grigoriev I.V."/>
            <person name="Debuchy R."/>
            <person name="Gladieux P."/>
            <person name="Hiltunen Thoren M."/>
            <person name="Johannesson H."/>
        </authorList>
    </citation>
    <scope>NUCLEOTIDE SEQUENCE</scope>
    <source>
        <strain evidence="1">CBS 955.72</strain>
    </source>
</reference>
<name>A0AAJ0HES7_9PEZI</name>
<sequence>EEALFIIFERGLKLHVMDELYKENRPDTLQEYIVMAIRIDNKFFSYHKGTGGQTNQGRKRRTSTTAHITHAGPMHSDTGTGCEERGLVGLIM</sequence>
<evidence type="ECO:0000313" key="2">
    <source>
        <dbReference type="Proteomes" id="UP001275084"/>
    </source>
</evidence>
<gene>
    <name evidence="1" type="ORF">B0T25DRAFT_458202</name>
</gene>
<organism evidence="1 2">
    <name type="scientific">Lasiosphaeria hispida</name>
    <dbReference type="NCBI Taxonomy" id="260671"/>
    <lineage>
        <taxon>Eukaryota</taxon>
        <taxon>Fungi</taxon>
        <taxon>Dikarya</taxon>
        <taxon>Ascomycota</taxon>
        <taxon>Pezizomycotina</taxon>
        <taxon>Sordariomycetes</taxon>
        <taxon>Sordariomycetidae</taxon>
        <taxon>Sordariales</taxon>
        <taxon>Lasiosphaeriaceae</taxon>
        <taxon>Lasiosphaeria</taxon>
    </lineage>
</organism>
<proteinExistence type="predicted"/>
<keyword evidence="2" id="KW-1185">Reference proteome</keyword>
<feature type="non-terminal residue" evidence="1">
    <location>
        <position position="1"/>
    </location>
</feature>